<protein>
    <submittedName>
        <fullName evidence="2">Transposase DDE domain protein</fullName>
    </submittedName>
</protein>
<feature type="domain" description="Transposase IS4-like" evidence="1">
    <location>
        <begin position="22"/>
        <end position="111"/>
    </location>
</feature>
<evidence type="ECO:0000313" key="3">
    <source>
        <dbReference type="Proteomes" id="UP000058925"/>
    </source>
</evidence>
<dbReference type="AlphaFoldDB" id="A0A654LVE1"/>
<dbReference type="KEGG" id="taa:NMY3_01193"/>
<dbReference type="GO" id="GO:0004803">
    <property type="term" value="F:transposase activity"/>
    <property type="evidence" value="ECO:0007669"/>
    <property type="project" value="InterPro"/>
</dbReference>
<name>A0A654LVE1_9ARCH</name>
<dbReference type="Pfam" id="PF01609">
    <property type="entry name" value="DDE_Tnp_1"/>
    <property type="match status" value="1"/>
</dbReference>
<dbReference type="InterPro" id="IPR002559">
    <property type="entry name" value="Transposase_11"/>
</dbReference>
<evidence type="ECO:0000313" key="2">
    <source>
        <dbReference type="EMBL" id="ALI35398.1"/>
    </source>
</evidence>
<dbReference type="EMBL" id="CP012850">
    <property type="protein sequence ID" value="ALI35398.1"/>
    <property type="molecule type" value="Genomic_DNA"/>
</dbReference>
<organism evidence="2 3">
    <name type="scientific">Candidatus Nitrosocosmicus oleophilus</name>
    <dbReference type="NCBI Taxonomy" id="1353260"/>
    <lineage>
        <taxon>Archaea</taxon>
        <taxon>Nitrososphaerota</taxon>
        <taxon>Nitrososphaeria</taxon>
        <taxon>Nitrososphaerales</taxon>
        <taxon>Nitrososphaeraceae</taxon>
        <taxon>Candidatus Nitrosocosmicus</taxon>
    </lineage>
</organism>
<proteinExistence type="predicted"/>
<dbReference type="GO" id="GO:0006313">
    <property type="term" value="P:DNA transposition"/>
    <property type="evidence" value="ECO:0007669"/>
    <property type="project" value="InterPro"/>
</dbReference>
<accession>A0A654LVE1</accession>
<gene>
    <name evidence="2" type="ORF">NMY3_01193</name>
</gene>
<dbReference type="Proteomes" id="UP000058925">
    <property type="component" value="Chromosome"/>
</dbReference>
<keyword evidence="3" id="KW-1185">Reference proteome</keyword>
<reference evidence="3" key="1">
    <citation type="submission" date="2015-10" db="EMBL/GenBank/DDBJ databases">
        <title>Niche specialization of a soil ammonia-oxidizing archaeon, Candidatus Nitrosocosmicus oleophilus.</title>
        <authorList>
            <person name="Jung M.-Y."/>
            <person name="Rhee S.-K."/>
        </authorList>
    </citation>
    <scope>NUCLEOTIDE SEQUENCE [LARGE SCALE GENOMIC DNA]</scope>
    <source>
        <strain evidence="3">MY3</strain>
    </source>
</reference>
<dbReference type="GO" id="GO:0003677">
    <property type="term" value="F:DNA binding"/>
    <property type="evidence" value="ECO:0007669"/>
    <property type="project" value="InterPro"/>
</dbReference>
<sequence length="116" mass="13347">MAIARFYIYKVTFRVVMTGNNPTDRSKLGTKRHILTDKEGIPISVVISSANTHDIKLVTEVVDSAVIRRRPSSYKTKPEKRRKLQHLCLDKAYNSEPDEQELIKRGSAYSTQKKKR</sequence>
<evidence type="ECO:0000259" key="1">
    <source>
        <dbReference type="Pfam" id="PF01609"/>
    </source>
</evidence>